<proteinExistence type="predicted"/>
<evidence type="ECO:0000313" key="1">
    <source>
        <dbReference type="Proteomes" id="UP000095286"/>
    </source>
</evidence>
<organism evidence="1 2">
    <name type="scientific">Rhabditophanes sp. KR3021</name>
    <dbReference type="NCBI Taxonomy" id="114890"/>
    <lineage>
        <taxon>Eukaryota</taxon>
        <taxon>Metazoa</taxon>
        <taxon>Ecdysozoa</taxon>
        <taxon>Nematoda</taxon>
        <taxon>Chromadorea</taxon>
        <taxon>Rhabditida</taxon>
        <taxon>Tylenchina</taxon>
        <taxon>Panagrolaimomorpha</taxon>
        <taxon>Strongyloidoidea</taxon>
        <taxon>Alloionematidae</taxon>
        <taxon>Rhabditophanes</taxon>
    </lineage>
</organism>
<name>A0AC35TL30_9BILA</name>
<sequence>MWTQNRAYPDPAEPTKRKSTLKNVAKKEAPGLDSQLCGGSLNDDIKSGERKMGKRVKGVSFAEAVENIPSLNESNESECGKLFDEFSSIGLDLLEIGPDMIPGEEGNTLEENAHPLELQFLRHGNLDESSESFSDTEKCTSRGDEKVTSSNEGISLSNSKRFSKSDNFRQKADTFQHSANNRNNDARKKEDARNKKGGCSLDKNDTKQNYKHKQRKSPGFSQSMRLPTVNLTTPQTHNAYVQYHQTNLNWGGGYHGGQDMRVMDNMQMHLPTQYYYPQQMMPYIPQMFIHPNQAMGQMDQVQQSGRAPVFWNSHIPPSGYSSYRGYN</sequence>
<reference evidence="2" key="1">
    <citation type="submission" date="2016-11" db="UniProtKB">
        <authorList>
            <consortium name="WormBaseParasite"/>
        </authorList>
    </citation>
    <scope>IDENTIFICATION</scope>
    <source>
        <strain evidence="2">KR3021</strain>
    </source>
</reference>
<dbReference type="WBParaSite" id="RSKR_0000161700.1">
    <property type="protein sequence ID" value="RSKR_0000161700.1"/>
    <property type="gene ID" value="RSKR_0000161700"/>
</dbReference>
<evidence type="ECO:0000313" key="2">
    <source>
        <dbReference type="WBParaSite" id="RSKR_0000161700.1"/>
    </source>
</evidence>
<accession>A0AC35TL30</accession>
<protein>
    <submittedName>
        <fullName evidence="2">MamL-1 domain-containing protein</fullName>
    </submittedName>
</protein>
<dbReference type="Proteomes" id="UP000095286">
    <property type="component" value="Unplaced"/>
</dbReference>